<dbReference type="GO" id="GO:0015252">
    <property type="term" value="F:proton channel activity"/>
    <property type="evidence" value="ECO:0007669"/>
    <property type="project" value="InterPro"/>
</dbReference>
<reference evidence="15" key="3">
    <citation type="submission" date="2020-10" db="UniProtKB">
        <authorList>
            <consortium name="WormBaseParasite"/>
        </authorList>
    </citation>
    <scope>IDENTIFICATION</scope>
</reference>
<feature type="transmembrane region" description="Helical" evidence="12">
    <location>
        <begin position="616"/>
        <end position="636"/>
    </location>
</feature>
<comment type="similarity">
    <text evidence="2">Belongs to the otopetrin family.</text>
</comment>
<protein>
    <submittedName>
        <fullName evidence="13 15">Otopetrin</fullName>
    </submittedName>
</protein>
<reference evidence="13 14" key="1">
    <citation type="journal article" date="2013" name="Nature">
        <title>The genomes of four tapeworm species reveal adaptations to parasitism.</title>
        <authorList>
            <person name="Tsai I.J."/>
            <person name="Zarowiecki M."/>
            <person name="Holroyd N."/>
            <person name="Garciarrubio A."/>
            <person name="Sanchez-Flores A."/>
            <person name="Brooks K.L."/>
            <person name="Tracey A."/>
            <person name="Bobes R.J."/>
            <person name="Fragoso G."/>
            <person name="Sciutto E."/>
            <person name="Aslett M."/>
            <person name="Beasley H."/>
            <person name="Bennett H.M."/>
            <person name="Cai J."/>
            <person name="Camicia F."/>
            <person name="Clark R."/>
            <person name="Cucher M."/>
            <person name="De Silva N."/>
            <person name="Day T.A."/>
            <person name="Deplazes P."/>
            <person name="Estrada K."/>
            <person name="Fernandez C."/>
            <person name="Holland P.W."/>
            <person name="Hou J."/>
            <person name="Hu S."/>
            <person name="Huckvale T."/>
            <person name="Hung S.S."/>
            <person name="Kamenetzky L."/>
            <person name="Keane J.A."/>
            <person name="Kiss F."/>
            <person name="Koziol U."/>
            <person name="Lambert O."/>
            <person name="Liu K."/>
            <person name="Luo X."/>
            <person name="Luo Y."/>
            <person name="Macchiaroli N."/>
            <person name="Nichol S."/>
            <person name="Paps J."/>
            <person name="Parkinson J."/>
            <person name="Pouchkina-Stantcheva N."/>
            <person name="Riddiford N."/>
            <person name="Rosenzvit M."/>
            <person name="Salinas G."/>
            <person name="Wasmuth J.D."/>
            <person name="Zamanian M."/>
            <person name="Zheng Y."/>
            <person name="Cai X."/>
            <person name="Soberon X."/>
            <person name="Olson P.D."/>
            <person name="Laclette J.P."/>
            <person name="Brehm K."/>
            <person name="Berriman M."/>
            <person name="Garciarrubio A."/>
            <person name="Bobes R.J."/>
            <person name="Fragoso G."/>
            <person name="Sanchez-Flores A."/>
            <person name="Estrada K."/>
            <person name="Cevallos M.A."/>
            <person name="Morett E."/>
            <person name="Gonzalez V."/>
            <person name="Portillo T."/>
            <person name="Ochoa-Leyva A."/>
            <person name="Jose M.V."/>
            <person name="Sciutto E."/>
            <person name="Landa A."/>
            <person name="Jimenez L."/>
            <person name="Valdes V."/>
            <person name="Carrero J.C."/>
            <person name="Larralde C."/>
            <person name="Morales-Montor J."/>
            <person name="Limon-Lason J."/>
            <person name="Soberon X."/>
            <person name="Laclette J.P."/>
        </authorList>
    </citation>
    <scope>NUCLEOTIDE SEQUENCE [LARGE SCALE GENOMIC DNA]</scope>
</reference>
<feature type="region of interest" description="Disordered" evidence="11">
    <location>
        <begin position="148"/>
        <end position="216"/>
    </location>
</feature>
<dbReference type="AlphaFoldDB" id="A0A068WQE1"/>
<evidence type="ECO:0000256" key="12">
    <source>
        <dbReference type="SAM" id="Phobius"/>
    </source>
</evidence>
<evidence type="ECO:0000256" key="5">
    <source>
        <dbReference type="ARBA" id="ARBA00022692"/>
    </source>
</evidence>
<keyword evidence="5 12" id="KW-0812">Transmembrane</keyword>
<evidence type="ECO:0000256" key="1">
    <source>
        <dbReference type="ARBA" id="ARBA00004651"/>
    </source>
</evidence>
<evidence type="ECO:0000256" key="2">
    <source>
        <dbReference type="ARBA" id="ARBA00006513"/>
    </source>
</evidence>
<feature type="transmembrane region" description="Helical" evidence="12">
    <location>
        <begin position="728"/>
        <end position="752"/>
    </location>
</feature>
<feature type="transmembrane region" description="Helical" evidence="12">
    <location>
        <begin position="74"/>
        <end position="92"/>
    </location>
</feature>
<keyword evidence="10" id="KW-0407">Ion channel</keyword>
<feature type="region of interest" description="Disordered" evidence="11">
    <location>
        <begin position="262"/>
        <end position="281"/>
    </location>
</feature>
<comment type="subcellular location">
    <subcellularLocation>
        <location evidence="1">Cell membrane</location>
        <topology evidence="1">Multi-pass membrane protein</topology>
    </subcellularLocation>
</comment>
<evidence type="ECO:0000256" key="6">
    <source>
        <dbReference type="ARBA" id="ARBA00022781"/>
    </source>
</evidence>
<proteinExistence type="inferred from homology"/>
<evidence type="ECO:0000256" key="4">
    <source>
        <dbReference type="ARBA" id="ARBA00022475"/>
    </source>
</evidence>
<reference evidence="13" key="2">
    <citation type="submission" date="2014-06" db="EMBL/GenBank/DDBJ databases">
        <authorList>
            <person name="Aslett M."/>
        </authorList>
    </citation>
    <scope>NUCLEOTIDE SEQUENCE</scope>
</reference>
<keyword evidence="9 12" id="KW-0472">Membrane</keyword>
<dbReference type="OrthoDB" id="6277908at2759"/>
<evidence type="ECO:0000256" key="3">
    <source>
        <dbReference type="ARBA" id="ARBA00022448"/>
    </source>
</evidence>
<evidence type="ECO:0000313" key="13">
    <source>
        <dbReference type="EMBL" id="CDS22315.1"/>
    </source>
</evidence>
<organism evidence="13">
    <name type="scientific">Echinococcus granulosus</name>
    <name type="common">Hydatid tapeworm</name>
    <dbReference type="NCBI Taxonomy" id="6210"/>
    <lineage>
        <taxon>Eukaryota</taxon>
        <taxon>Metazoa</taxon>
        <taxon>Spiralia</taxon>
        <taxon>Lophotrochozoa</taxon>
        <taxon>Platyhelminthes</taxon>
        <taxon>Cestoda</taxon>
        <taxon>Eucestoda</taxon>
        <taxon>Cyclophyllidea</taxon>
        <taxon>Taeniidae</taxon>
        <taxon>Echinococcus</taxon>
        <taxon>Echinococcus granulosus group</taxon>
    </lineage>
</organism>
<evidence type="ECO:0000256" key="8">
    <source>
        <dbReference type="ARBA" id="ARBA00023065"/>
    </source>
</evidence>
<keyword evidence="6" id="KW-0375">Hydrogen ion transport</keyword>
<keyword evidence="3" id="KW-0813">Transport</keyword>
<dbReference type="WBParaSite" id="EgrG_000351700">
    <property type="protein sequence ID" value="EgrG_000351700"/>
    <property type="gene ID" value="EgrG_000351700"/>
</dbReference>
<sequence length="764" mass="86447">MQPRGRGTALRNLLRSRLDFGRKRGRRAPHFVRQLTKLDFPHFNRKNNYMMRRPSVAFADYEIKDKRSSVMSSLLLLSAIAEGVASFVLPIIDAFGPPKYVEHKFYFEVFQLIQFTMSIAAMAYLQALMIYYNRKMQRRERLRQRLVQGLKNNTDNHIDEEDEEDDEDEENGSNESPAAIPTSPPDGMSPSIQTEDSTEEVSHESNPTSTPVHGLASSVNNFAPIHEQMPKSDSYLSNSRNSVQCGTGYTLLPAKTVILQPSGSSDAQSLRRPKPGMPGAKSLAERSVAHIGRMFGDTFGIISEKNPPYTQNSEGINLYLRLGTVVFGFGVMIMDGFRVADQFRAVNSERTCHSILWIPLNVIHAIYIFWQTYFLFKYHRVTFNVQKFIIRFILSHMAVVNLGQWLSTVVEEVVSSEEKSEHLTNTMRSLADAVVAKQSLTSDLGVPAHATLKETSQEPITAHCHSQAATFVHYLIPCGIEYSLIAGAIFYKMFQRIGHVQRRVPHSGGAGNRIPDNTETHVLPLSHIRPDDPTECHRAHKGLFVGLLLFLATLVALALFYILQRRHSYKSALMLYQINYIVLFAIGIIAVSIALYQIKVLGFRELSEEDAFDDNLLLLGLVAVLFYDLFLLIPAVDAKEEHKKAGAMFVGKAILEMVQALLQVFLILEASRREAGEMGHTISKPGRTIITLLLVLNLAMWIINTFGLKYAENHEIFQLYYTDLAWKIITHLSLPLIIFFRFHSTVCLADIWTNAYRIHRHTEV</sequence>
<dbReference type="Proteomes" id="UP000492820">
    <property type="component" value="Unassembled WGS sequence"/>
</dbReference>
<evidence type="ECO:0000256" key="10">
    <source>
        <dbReference type="ARBA" id="ARBA00023303"/>
    </source>
</evidence>
<dbReference type="EMBL" id="LK028586">
    <property type="protein sequence ID" value="CDS22315.1"/>
    <property type="molecule type" value="Genomic_DNA"/>
</dbReference>
<gene>
    <name evidence="13" type="ORF">EgrG_000351700</name>
</gene>
<evidence type="ECO:0000256" key="11">
    <source>
        <dbReference type="SAM" id="MobiDB-lite"/>
    </source>
</evidence>
<feature type="transmembrane region" description="Helical" evidence="12">
    <location>
        <begin position="388"/>
        <end position="406"/>
    </location>
</feature>
<feature type="transmembrane region" description="Helical" evidence="12">
    <location>
        <begin position="318"/>
        <end position="334"/>
    </location>
</feature>
<keyword evidence="8" id="KW-0406">Ion transport</keyword>
<dbReference type="Pfam" id="PF03189">
    <property type="entry name" value="Otopetrin"/>
    <property type="match status" value="1"/>
</dbReference>
<name>A0A068WQE1_ECHGR</name>
<evidence type="ECO:0000256" key="7">
    <source>
        <dbReference type="ARBA" id="ARBA00022989"/>
    </source>
</evidence>
<feature type="transmembrane region" description="Helical" evidence="12">
    <location>
        <begin position="471"/>
        <end position="494"/>
    </location>
</feature>
<feature type="compositionally biased region" description="Polar residues" evidence="11">
    <location>
        <begin position="204"/>
        <end position="216"/>
    </location>
</feature>
<dbReference type="PANTHER" id="PTHR21522">
    <property type="entry name" value="PROTON CHANNEL OTOP"/>
    <property type="match status" value="1"/>
</dbReference>
<dbReference type="GO" id="GO:0005886">
    <property type="term" value="C:plasma membrane"/>
    <property type="evidence" value="ECO:0007669"/>
    <property type="project" value="UniProtKB-SubCell"/>
</dbReference>
<evidence type="ECO:0000313" key="14">
    <source>
        <dbReference type="Proteomes" id="UP000492820"/>
    </source>
</evidence>
<feature type="transmembrane region" description="Helical" evidence="12">
    <location>
        <begin position="543"/>
        <end position="563"/>
    </location>
</feature>
<feature type="transmembrane region" description="Helical" evidence="12">
    <location>
        <begin position="575"/>
        <end position="596"/>
    </location>
</feature>
<keyword evidence="4" id="KW-1003">Cell membrane</keyword>
<keyword evidence="7 12" id="KW-1133">Transmembrane helix</keyword>
<feature type="transmembrane region" description="Helical" evidence="12">
    <location>
        <begin position="354"/>
        <end position="376"/>
    </location>
</feature>
<feature type="transmembrane region" description="Helical" evidence="12">
    <location>
        <begin position="112"/>
        <end position="132"/>
    </location>
</feature>
<feature type="compositionally biased region" description="Acidic residues" evidence="11">
    <location>
        <begin position="158"/>
        <end position="172"/>
    </location>
</feature>
<feature type="transmembrane region" description="Helical" evidence="12">
    <location>
        <begin position="648"/>
        <end position="668"/>
    </location>
</feature>
<evidence type="ECO:0000256" key="9">
    <source>
        <dbReference type="ARBA" id="ARBA00023136"/>
    </source>
</evidence>
<dbReference type="PANTHER" id="PTHR21522:SF32">
    <property type="entry name" value="OTOPETRIN-2"/>
    <property type="match status" value="1"/>
</dbReference>
<dbReference type="InterPro" id="IPR004878">
    <property type="entry name" value="Otopetrin"/>
</dbReference>
<accession>A0A068WQE1</accession>
<feature type="transmembrane region" description="Helical" evidence="12">
    <location>
        <begin position="689"/>
        <end position="708"/>
    </location>
</feature>
<evidence type="ECO:0000313" key="15">
    <source>
        <dbReference type="WBParaSite" id="EgrG_000351700"/>
    </source>
</evidence>